<feature type="region of interest" description="Disordered" evidence="7">
    <location>
        <begin position="451"/>
        <end position="472"/>
    </location>
</feature>
<dbReference type="Proteomes" id="UP000297714">
    <property type="component" value="Unassembled WGS sequence"/>
</dbReference>
<keyword evidence="5" id="KW-0378">Hydrolase</keyword>
<comment type="similarity">
    <text evidence="2">Belongs to the class-D beta-lactamase family.</text>
</comment>
<comment type="catalytic activity">
    <reaction evidence="1">
        <text>a beta-lactam + H2O = a substituted beta-amino acid</text>
        <dbReference type="Rhea" id="RHEA:20401"/>
        <dbReference type="ChEBI" id="CHEBI:15377"/>
        <dbReference type="ChEBI" id="CHEBI:35627"/>
        <dbReference type="ChEBI" id="CHEBI:140347"/>
        <dbReference type="EC" id="3.5.2.6"/>
    </reaction>
</comment>
<dbReference type="EMBL" id="SRMQ01000001">
    <property type="protein sequence ID" value="TGJ77722.1"/>
    <property type="molecule type" value="Genomic_DNA"/>
</dbReference>
<dbReference type="InterPro" id="IPR036138">
    <property type="entry name" value="PBP_dimer_sf"/>
</dbReference>
<proteinExistence type="inferred from homology"/>
<comment type="caution">
    <text evidence="9">The sequence shown here is derived from an EMBL/GenBank/DDBJ whole genome shotgun (WGS) entry which is preliminary data.</text>
</comment>
<dbReference type="SUPFAM" id="SSF56519">
    <property type="entry name" value="Penicillin binding protein dimerisation domain"/>
    <property type="match status" value="1"/>
</dbReference>
<evidence type="ECO:0000256" key="7">
    <source>
        <dbReference type="SAM" id="MobiDB-lite"/>
    </source>
</evidence>
<sequence>MEKRTAVFFAAMMMCMFLSILNIFSISSGSRLAATADNQSSYKLVLAKTRGTIYDCHKVPFTRSGSEYVAAVSPSVEGAAALSKTLSAKEMQEVYPSLTAGKPFALKLLKNITAPGIDVFRVNSRYHEKQPAVHIIGYLDGTGAGATGIEKAFNEQLTKNQGEISVTYRVDALNRVLQGENKKINDTSYLENRGVVLTLDRNIQDIAEKAAEKYLTKGAVVIAEVPSCKIRAMVSLPAFSPSHLAEALKSKDSPLMNRCLSAYNVGSVFKLVSAAAALEYGISPDTPYTCTGSINVYGDLCHCFNGESHGAETMKEAMAQSCNTYFINIMQKVPQAQFLLMAQNLGFGHAFEIAPGIASSEGNLPTLESLNIPRALANFSFGQGDLTATPMQITAMINTIASGGKFTPPSVYEGFVDENLKYTSKASEQKSAPILSDRTVELLRDFMKESVETGTSKKGKPEKGGAGAKTSTAQTGKYVKNVEAVESWYAGFYPYDNPKYVITVFAESGTGGGATCGPVFKQIADELAEK</sequence>
<dbReference type="InterPro" id="IPR012338">
    <property type="entry name" value="Beta-lactam/transpept-like"/>
</dbReference>
<evidence type="ECO:0000256" key="5">
    <source>
        <dbReference type="ARBA" id="ARBA00022801"/>
    </source>
</evidence>
<dbReference type="GO" id="GO:0005886">
    <property type="term" value="C:plasma membrane"/>
    <property type="evidence" value="ECO:0007669"/>
    <property type="project" value="TreeGrafter"/>
</dbReference>
<evidence type="ECO:0000313" key="10">
    <source>
        <dbReference type="Proteomes" id="UP000297714"/>
    </source>
</evidence>
<evidence type="ECO:0000259" key="8">
    <source>
        <dbReference type="Pfam" id="PF00905"/>
    </source>
</evidence>
<protein>
    <recommendedName>
        <fullName evidence="3">beta-lactamase</fullName>
        <ecNumber evidence="3">3.5.2.6</ecNumber>
    </recommendedName>
</protein>
<dbReference type="GO" id="GO:0008658">
    <property type="term" value="F:penicillin binding"/>
    <property type="evidence" value="ECO:0007669"/>
    <property type="project" value="InterPro"/>
</dbReference>
<dbReference type="Pfam" id="PF00905">
    <property type="entry name" value="Transpeptidase"/>
    <property type="match status" value="1"/>
</dbReference>
<dbReference type="OrthoDB" id="2985542at2"/>
<evidence type="ECO:0000256" key="6">
    <source>
        <dbReference type="ARBA" id="ARBA00023251"/>
    </source>
</evidence>
<evidence type="ECO:0000313" key="9">
    <source>
        <dbReference type="EMBL" id="TGJ77722.1"/>
    </source>
</evidence>
<organism evidence="9 10">
    <name type="scientific">Caproiciproducens galactitolivorans</name>
    <dbReference type="NCBI Taxonomy" id="642589"/>
    <lineage>
        <taxon>Bacteria</taxon>
        <taxon>Bacillati</taxon>
        <taxon>Bacillota</taxon>
        <taxon>Clostridia</taxon>
        <taxon>Eubacteriales</taxon>
        <taxon>Acutalibacteraceae</taxon>
        <taxon>Caproiciproducens</taxon>
    </lineage>
</organism>
<dbReference type="SUPFAM" id="SSF56601">
    <property type="entry name" value="beta-lactamase/transpeptidase-like"/>
    <property type="match status" value="1"/>
</dbReference>
<evidence type="ECO:0000256" key="3">
    <source>
        <dbReference type="ARBA" id="ARBA00012865"/>
    </source>
</evidence>
<dbReference type="RefSeq" id="WP_135656661.1">
    <property type="nucleotide sequence ID" value="NZ_JAJUFJ010000010.1"/>
</dbReference>
<gene>
    <name evidence="9" type="primary">spoVD_1</name>
    <name evidence="9" type="ORF">CAGA_01160</name>
</gene>
<evidence type="ECO:0000256" key="1">
    <source>
        <dbReference type="ARBA" id="ARBA00001526"/>
    </source>
</evidence>
<dbReference type="EC" id="3.5.2.6" evidence="3"/>
<keyword evidence="4" id="KW-0732">Signal</keyword>
<accession>A0A4Z0YM30</accession>
<dbReference type="PANTHER" id="PTHR30627">
    <property type="entry name" value="PEPTIDOGLYCAN D,D-TRANSPEPTIDASE"/>
    <property type="match status" value="1"/>
</dbReference>
<dbReference type="AlphaFoldDB" id="A0A4Z0YM30"/>
<dbReference type="Gene3D" id="3.90.1310.10">
    <property type="entry name" value="Penicillin-binding protein 2a (Domain 2)"/>
    <property type="match status" value="1"/>
</dbReference>
<keyword evidence="6" id="KW-0046">Antibiotic resistance</keyword>
<evidence type="ECO:0000256" key="2">
    <source>
        <dbReference type="ARBA" id="ARBA00007898"/>
    </source>
</evidence>
<dbReference type="InterPro" id="IPR001460">
    <property type="entry name" value="PCN-bd_Tpept"/>
</dbReference>
<dbReference type="InterPro" id="IPR050515">
    <property type="entry name" value="Beta-lactam/transpept"/>
</dbReference>
<dbReference type="PANTHER" id="PTHR30627:SF6">
    <property type="entry name" value="BETA-LACTAMASE YBXI-RELATED"/>
    <property type="match status" value="1"/>
</dbReference>
<feature type="domain" description="Penicillin-binding protein transpeptidase" evidence="8">
    <location>
        <begin position="218"/>
        <end position="524"/>
    </location>
</feature>
<dbReference type="Gene3D" id="3.40.710.10">
    <property type="entry name" value="DD-peptidase/beta-lactamase superfamily"/>
    <property type="match status" value="1"/>
</dbReference>
<reference evidence="9 10" key="1">
    <citation type="submission" date="2019-04" db="EMBL/GenBank/DDBJ databases">
        <authorList>
            <person name="Poehlein A."/>
            <person name="Bengelsdorf F.R."/>
            <person name="Duerre P."/>
            <person name="Daniel R."/>
        </authorList>
    </citation>
    <scope>NUCLEOTIDE SEQUENCE [LARGE SCALE GENOMIC DNA]</scope>
    <source>
        <strain evidence="9 10">BS-1</strain>
    </source>
</reference>
<keyword evidence="10" id="KW-1185">Reference proteome</keyword>
<name>A0A4Z0YM30_9FIRM</name>
<dbReference type="GO" id="GO:0071555">
    <property type="term" value="P:cell wall organization"/>
    <property type="evidence" value="ECO:0007669"/>
    <property type="project" value="TreeGrafter"/>
</dbReference>
<dbReference type="GO" id="GO:0046677">
    <property type="term" value="P:response to antibiotic"/>
    <property type="evidence" value="ECO:0007669"/>
    <property type="project" value="UniProtKB-KW"/>
</dbReference>
<dbReference type="GO" id="GO:0008800">
    <property type="term" value="F:beta-lactamase activity"/>
    <property type="evidence" value="ECO:0007669"/>
    <property type="project" value="UniProtKB-EC"/>
</dbReference>
<evidence type="ECO:0000256" key="4">
    <source>
        <dbReference type="ARBA" id="ARBA00022729"/>
    </source>
</evidence>